<protein>
    <submittedName>
        <fullName evidence="7">APA family basic amino acid/polyamine antiporter</fullName>
    </submittedName>
</protein>
<feature type="transmembrane region" description="Helical" evidence="6">
    <location>
        <begin position="177"/>
        <end position="201"/>
    </location>
</feature>
<dbReference type="EMBL" id="SGXD01000002">
    <property type="protein sequence ID" value="RZS89618.1"/>
    <property type="molecule type" value="Genomic_DNA"/>
</dbReference>
<dbReference type="Gene3D" id="1.20.1740.10">
    <property type="entry name" value="Amino acid/polyamine transporter I"/>
    <property type="match status" value="2"/>
</dbReference>
<keyword evidence="4 6" id="KW-1133">Transmembrane helix</keyword>
<evidence type="ECO:0000313" key="7">
    <source>
        <dbReference type="EMBL" id="RZS89618.1"/>
    </source>
</evidence>
<feature type="transmembrane region" description="Helical" evidence="6">
    <location>
        <begin position="73"/>
        <end position="89"/>
    </location>
</feature>
<gene>
    <name evidence="7" type="ORF">EV189_1386</name>
</gene>
<dbReference type="Proteomes" id="UP000293638">
    <property type="component" value="Unassembled WGS sequence"/>
</dbReference>
<feature type="transmembrane region" description="Helical" evidence="6">
    <location>
        <begin position="45"/>
        <end position="67"/>
    </location>
</feature>
<dbReference type="Pfam" id="PF13520">
    <property type="entry name" value="AA_permease_2"/>
    <property type="match status" value="1"/>
</dbReference>
<dbReference type="GO" id="GO:0015171">
    <property type="term" value="F:amino acid transmembrane transporter activity"/>
    <property type="evidence" value="ECO:0007669"/>
    <property type="project" value="TreeGrafter"/>
</dbReference>
<feature type="transmembrane region" description="Helical" evidence="6">
    <location>
        <begin position="96"/>
        <end position="119"/>
    </location>
</feature>
<dbReference type="PIRSF" id="PIRSF006060">
    <property type="entry name" value="AA_transporter"/>
    <property type="match status" value="1"/>
</dbReference>
<name>A0A4Q7NS64_9ACTN</name>
<organism evidence="7 8">
    <name type="scientific">Motilibacter rhizosphaerae</name>
    <dbReference type="NCBI Taxonomy" id="598652"/>
    <lineage>
        <taxon>Bacteria</taxon>
        <taxon>Bacillati</taxon>
        <taxon>Actinomycetota</taxon>
        <taxon>Actinomycetes</taxon>
        <taxon>Motilibacterales</taxon>
        <taxon>Motilibacteraceae</taxon>
        <taxon>Motilibacter</taxon>
    </lineage>
</organism>
<evidence type="ECO:0000256" key="2">
    <source>
        <dbReference type="ARBA" id="ARBA00022448"/>
    </source>
</evidence>
<evidence type="ECO:0000313" key="8">
    <source>
        <dbReference type="Proteomes" id="UP000293638"/>
    </source>
</evidence>
<feature type="transmembrane region" description="Helical" evidence="6">
    <location>
        <begin position="139"/>
        <end position="157"/>
    </location>
</feature>
<evidence type="ECO:0000256" key="6">
    <source>
        <dbReference type="SAM" id="Phobius"/>
    </source>
</evidence>
<proteinExistence type="predicted"/>
<dbReference type="PANTHER" id="PTHR43243:SF4">
    <property type="entry name" value="CATIONIC AMINO ACID TRANSPORTER 4"/>
    <property type="match status" value="1"/>
</dbReference>
<comment type="subcellular location">
    <subcellularLocation>
        <location evidence="1">Membrane</location>
        <topology evidence="1">Multi-pass membrane protein</topology>
    </subcellularLocation>
</comment>
<evidence type="ECO:0000256" key="4">
    <source>
        <dbReference type="ARBA" id="ARBA00022989"/>
    </source>
</evidence>
<feature type="transmembrane region" description="Helical" evidence="6">
    <location>
        <begin position="307"/>
        <end position="328"/>
    </location>
</feature>
<reference evidence="7 8" key="1">
    <citation type="submission" date="2019-02" db="EMBL/GenBank/DDBJ databases">
        <title>Genomic Encyclopedia of Type Strains, Phase IV (KMG-IV): sequencing the most valuable type-strain genomes for metagenomic binning, comparative biology and taxonomic classification.</title>
        <authorList>
            <person name="Goeker M."/>
        </authorList>
    </citation>
    <scope>NUCLEOTIDE SEQUENCE [LARGE SCALE GENOMIC DNA]</scope>
    <source>
        <strain evidence="7 8">DSM 45622</strain>
    </source>
</reference>
<dbReference type="RefSeq" id="WP_231116146.1">
    <property type="nucleotide sequence ID" value="NZ_SGXD01000002.1"/>
</dbReference>
<dbReference type="AlphaFoldDB" id="A0A4Q7NS64"/>
<feature type="transmembrane region" description="Helical" evidence="6">
    <location>
        <begin position="221"/>
        <end position="244"/>
    </location>
</feature>
<evidence type="ECO:0000256" key="1">
    <source>
        <dbReference type="ARBA" id="ARBA00004141"/>
    </source>
</evidence>
<evidence type="ECO:0000256" key="5">
    <source>
        <dbReference type="ARBA" id="ARBA00023136"/>
    </source>
</evidence>
<keyword evidence="3 6" id="KW-0812">Transmembrane</keyword>
<keyword evidence="8" id="KW-1185">Reference proteome</keyword>
<keyword evidence="2" id="KW-0813">Transport</keyword>
<dbReference type="PANTHER" id="PTHR43243">
    <property type="entry name" value="INNER MEMBRANE TRANSPORTER YGJI-RELATED"/>
    <property type="match status" value="1"/>
</dbReference>
<dbReference type="GO" id="GO:0016020">
    <property type="term" value="C:membrane"/>
    <property type="evidence" value="ECO:0007669"/>
    <property type="project" value="UniProtKB-SubCell"/>
</dbReference>
<keyword evidence="5 6" id="KW-0472">Membrane</keyword>
<accession>A0A4Q7NS64</accession>
<feature type="transmembrane region" description="Helical" evidence="6">
    <location>
        <begin position="276"/>
        <end position="295"/>
    </location>
</feature>
<sequence>MSATPPAGLARRLGVGDAVLVGLGAMVGAGVFSAYAPAARAAGSALLVALALAAVVAWCNATSTAALAAEHPQAGGVAAAVVMTAVNYLDIRRTAVLNRVLVAVTLLCLGLVVVGALAAPGPRHALPVAHDLRAAGLHGVLQAAGLLFFAFAGYARVATLGEEVRDPRRAIPRAVPVALGLVIAVYAVVGVSVLLVLGPAATGASPVPLRDAVAAGDLPGLAGLVRVGAVTASAGVLLTAMAGVGRTALAMARDAELPTALAAVHPRFQLPHRAELVLGAVVVVAVSLADVRSAIGFSSLAVLGYDAVANAAAGIVVLAAGLAGRAVARRRG</sequence>
<dbReference type="InterPro" id="IPR002293">
    <property type="entry name" value="AA/rel_permease1"/>
</dbReference>
<feature type="transmembrane region" description="Helical" evidence="6">
    <location>
        <begin position="18"/>
        <end position="38"/>
    </location>
</feature>
<evidence type="ECO:0000256" key="3">
    <source>
        <dbReference type="ARBA" id="ARBA00022692"/>
    </source>
</evidence>
<comment type="caution">
    <text evidence="7">The sequence shown here is derived from an EMBL/GenBank/DDBJ whole genome shotgun (WGS) entry which is preliminary data.</text>
</comment>